<evidence type="ECO:0000313" key="2">
    <source>
        <dbReference type="Proteomes" id="UP001489004"/>
    </source>
</evidence>
<accession>A0AAW1PEI3</accession>
<gene>
    <name evidence="1" type="ORF">WJX72_012396</name>
</gene>
<name>A0AAW1PEI3_9CHLO</name>
<organism evidence="1 2">
    <name type="scientific">[Myrmecia] bisecta</name>
    <dbReference type="NCBI Taxonomy" id="41462"/>
    <lineage>
        <taxon>Eukaryota</taxon>
        <taxon>Viridiplantae</taxon>
        <taxon>Chlorophyta</taxon>
        <taxon>core chlorophytes</taxon>
        <taxon>Trebouxiophyceae</taxon>
        <taxon>Trebouxiales</taxon>
        <taxon>Trebouxiaceae</taxon>
        <taxon>Myrmecia</taxon>
    </lineage>
</organism>
<dbReference type="Proteomes" id="UP001489004">
    <property type="component" value="Unassembled WGS sequence"/>
</dbReference>
<proteinExistence type="predicted"/>
<keyword evidence="2" id="KW-1185">Reference proteome</keyword>
<evidence type="ECO:0000313" key="1">
    <source>
        <dbReference type="EMBL" id="KAK9807891.1"/>
    </source>
</evidence>
<reference evidence="1 2" key="1">
    <citation type="journal article" date="2024" name="Nat. Commun.">
        <title>Phylogenomics reveals the evolutionary origins of lichenization in chlorophyte algae.</title>
        <authorList>
            <person name="Puginier C."/>
            <person name="Libourel C."/>
            <person name="Otte J."/>
            <person name="Skaloud P."/>
            <person name="Haon M."/>
            <person name="Grisel S."/>
            <person name="Petersen M."/>
            <person name="Berrin J.G."/>
            <person name="Delaux P.M."/>
            <person name="Dal Grande F."/>
            <person name="Keller J."/>
        </authorList>
    </citation>
    <scope>NUCLEOTIDE SEQUENCE [LARGE SCALE GENOMIC DNA]</scope>
    <source>
        <strain evidence="1 2">SAG 2043</strain>
    </source>
</reference>
<dbReference type="AlphaFoldDB" id="A0AAW1PEI3"/>
<sequence>MERVQKAWLNTGSFPFLQVVAANVNVQGLVDLVCKAERTSASQLIGIWSVRLMAALLYMPFAVRDFEARHPDLVLQARQVLCAAQSDSLLLRTLQKWWRTLPDPLAYCTFDYHSEDKKRRMQCEHCLMATAVVSQGLEAGGDHFEQAWFEAMVHNLDLYPPMLRICMDQSYQGPMSASRPTCLDTLKALMGHLTALSAVRQRGLGGPNRPALLKGLRDAVLQVAAWSPAAEDPVTGALITPPEEVDQVKSEQRRMLTDAMTCLYVLTSIPGEVDFAGSKMELDKEFYRIMFDETEGGAKHLYSVIFDEARLRSMMDDSAPPLMEAILRAYTRHQGGWLGRLSMGSGPDDVLAAHAAETMHTLVAACSAVITLSQPPLFVVAGTSSDTWPSRSSTGRRSIPEWRAVELHAAVWLLPAALAAGDTPCPRGWRGRCSSSHKCCG</sequence>
<comment type="caution">
    <text evidence="1">The sequence shown here is derived from an EMBL/GenBank/DDBJ whole genome shotgun (WGS) entry which is preliminary data.</text>
</comment>
<dbReference type="EMBL" id="JALJOR010000012">
    <property type="protein sequence ID" value="KAK9807891.1"/>
    <property type="molecule type" value="Genomic_DNA"/>
</dbReference>
<protein>
    <submittedName>
        <fullName evidence="1">Uncharacterized protein</fullName>
    </submittedName>
</protein>